<evidence type="ECO:0000256" key="4">
    <source>
        <dbReference type="ARBA" id="ARBA00022825"/>
    </source>
</evidence>
<evidence type="ECO:0000256" key="1">
    <source>
        <dbReference type="ARBA" id="ARBA00005228"/>
    </source>
</evidence>
<evidence type="ECO:0000256" key="3">
    <source>
        <dbReference type="ARBA" id="ARBA00022801"/>
    </source>
</evidence>
<dbReference type="GO" id="GO:0004252">
    <property type="term" value="F:serine-type endopeptidase activity"/>
    <property type="evidence" value="ECO:0007669"/>
    <property type="project" value="InterPro"/>
</dbReference>
<dbReference type="RefSeq" id="WP_052430190.1">
    <property type="nucleotide sequence ID" value="NZ_BBLT01000005.1"/>
</dbReference>
<protein>
    <recommendedName>
        <fullName evidence="6">Proline-specific endopeptidase</fullName>
    </recommendedName>
</protein>
<evidence type="ECO:0000256" key="2">
    <source>
        <dbReference type="ARBA" id="ARBA00022670"/>
    </source>
</evidence>
<keyword evidence="10" id="KW-1185">Reference proteome</keyword>
<dbReference type="Gene3D" id="2.130.10.120">
    <property type="entry name" value="Prolyl oligopeptidase, N-terminal domain"/>
    <property type="match status" value="1"/>
</dbReference>
<sequence length="697" mass="80637">MNQLNSNTPPIAEKIDYQVVSDAGIRNDPYFWMRLSDEQKDSEVQDEQTKKVFDYLNAENDYFQNVMKPTEKLQRKLYAEMTGRIKQEDESVPFLKNGYWYYVRYSEGSEYPVYCRKKGSLEAQEEILLDVNVMAKGHEYYNVVGLSVSEDNTKLAYGLDTISRRIYTIYFMDLVTGEYVGHPIPNTEGYVAWANDNKTIFYSKKDEETLRPDRIYRHIIGDSPEADKLIYHEKDETFYTAIEKSKSKKFLIIGSTSTLASYYKILDADNPLGEFTEFTAKESELEYQVEHFHDKFYILTNLNAPNFRLMETTDRKTSKELWKEIIPHRKDVLLEDIDVFEDFFVLSERYNASTNISIIEHGTGKQKYLPFEETAYTVFTKDNYEINTEWLRFRYTSLTTPNTVYDFNMRTGEQILRKRETVVGGYNPSEYKTERIWAVANDGTKIPMSVVYKKGLTLNGNNPALLYGYGSYGISIDPEFSSKRLSLLDRGFIFAIAHIRGGQEMGRHWYEDGKMFKKINTFTDFINCAEHLIKEGYTSSDKLFAQGGSAGGLLMGAIINLRPDLFKGIIAQVPFVDVVSTMLDESIPLTTGEFDEWGNPKNEESYKYMLSYSPYDNIQSKEYPNILITTGLHDSQVQYWEPAKWTAKLRDLKTDNNVLCLRTNMETGHGGTTGRFKVYEEIAQEFAFVLMISGIEN</sequence>
<dbReference type="PANTHER" id="PTHR11757">
    <property type="entry name" value="PROTEASE FAMILY S9A OLIGOPEPTIDASE"/>
    <property type="match status" value="1"/>
</dbReference>
<dbReference type="AlphaFoldDB" id="A0A098LGC8"/>
<dbReference type="eggNOG" id="COG1770">
    <property type="taxonomic scope" value="Bacteria"/>
</dbReference>
<dbReference type="InterPro" id="IPR023302">
    <property type="entry name" value="Pept_S9A_N"/>
</dbReference>
<dbReference type="Proteomes" id="UP000030185">
    <property type="component" value="Unassembled WGS sequence"/>
</dbReference>
<dbReference type="STRING" id="153721.MYP_2743"/>
<evidence type="ECO:0000256" key="5">
    <source>
        <dbReference type="ARBA" id="ARBA00060121"/>
    </source>
</evidence>
<accession>A0A098LGC8</accession>
<dbReference type="InterPro" id="IPR001375">
    <property type="entry name" value="Peptidase_S9_cat"/>
</dbReference>
<dbReference type="Pfam" id="PF02897">
    <property type="entry name" value="Peptidase_S9_N"/>
    <property type="match status" value="1"/>
</dbReference>
<feature type="domain" description="Peptidase S9A N-terminal" evidence="8">
    <location>
        <begin position="26"/>
        <end position="417"/>
    </location>
</feature>
<keyword evidence="4" id="KW-0720">Serine protease</keyword>
<proteinExistence type="inferred from homology"/>
<comment type="caution">
    <text evidence="9">The sequence shown here is derived from an EMBL/GenBank/DDBJ whole genome shotgun (WGS) entry which is preliminary data.</text>
</comment>
<gene>
    <name evidence="9" type="ORF">MYP_2743</name>
</gene>
<evidence type="ECO:0000313" key="9">
    <source>
        <dbReference type="EMBL" id="GAL85514.1"/>
    </source>
</evidence>
<reference evidence="9 10" key="1">
    <citation type="submission" date="2014-09" db="EMBL/GenBank/DDBJ databases">
        <title>Sporocytophaga myxococcoides PG-01 genome sequencing.</title>
        <authorList>
            <person name="Liu L."/>
            <person name="Gao P.J."/>
            <person name="Chen G.J."/>
            <person name="Wang L.S."/>
        </authorList>
    </citation>
    <scope>NUCLEOTIDE SEQUENCE [LARGE SCALE GENOMIC DNA]</scope>
    <source>
        <strain evidence="9 10">PG-01</strain>
    </source>
</reference>
<comment type="function">
    <text evidence="5">Cleaves peptide bonds on the C-terminal side of prolyl residues within peptides that are up to approximately 30 amino acids long. Has an absolute requirement for an X-Pro bond in the trans configuration immediately preceding the Pro-Y scissible bond.</text>
</comment>
<feature type="domain" description="Peptidase S9 prolyl oligopeptidase catalytic" evidence="7">
    <location>
        <begin position="479"/>
        <end position="690"/>
    </location>
</feature>
<dbReference type="FunFam" id="3.40.50.1820:FF:000005">
    <property type="entry name" value="Prolyl endopeptidase"/>
    <property type="match status" value="1"/>
</dbReference>
<comment type="similarity">
    <text evidence="1">Belongs to the peptidase S9A family.</text>
</comment>
<dbReference type="PRINTS" id="PR00862">
    <property type="entry name" value="PROLIGOPTASE"/>
</dbReference>
<dbReference type="InterPro" id="IPR029058">
    <property type="entry name" value="AB_hydrolase_fold"/>
</dbReference>
<keyword evidence="2 9" id="KW-0645">Protease</keyword>
<dbReference type="InterPro" id="IPR051543">
    <property type="entry name" value="Serine_Peptidase_S9A"/>
</dbReference>
<dbReference type="Gene3D" id="3.40.50.1820">
    <property type="entry name" value="alpha/beta hydrolase"/>
    <property type="match status" value="1"/>
</dbReference>
<organism evidence="9 10">
    <name type="scientific">Sporocytophaga myxococcoides</name>
    <dbReference type="NCBI Taxonomy" id="153721"/>
    <lineage>
        <taxon>Bacteria</taxon>
        <taxon>Pseudomonadati</taxon>
        <taxon>Bacteroidota</taxon>
        <taxon>Cytophagia</taxon>
        <taxon>Cytophagales</taxon>
        <taxon>Cytophagaceae</taxon>
        <taxon>Sporocytophaga</taxon>
    </lineage>
</organism>
<dbReference type="SUPFAM" id="SSF50993">
    <property type="entry name" value="Peptidase/esterase 'gauge' domain"/>
    <property type="match status" value="1"/>
</dbReference>
<dbReference type="Pfam" id="PF00326">
    <property type="entry name" value="Peptidase_S9"/>
    <property type="match status" value="1"/>
</dbReference>
<dbReference type="EMBL" id="BBLT01000005">
    <property type="protein sequence ID" value="GAL85514.1"/>
    <property type="molecule type" value="Genomic_DNA"/>
</dbReference>
<evidence type="ECO:0000256" key="6">
    <source>
        <dbReference type="ARBA" id="ARBA00081187"/>
    </source>
</evidence>
<dbReference type="OrthoDB" id="9801421at2"/>
<evidence type="ECO:0000259" key="8">
    <source>
        <dbReference type="Pfam" id="PF02897"/>
    </source>
</evidence>
<dbReference type="GO" id="GO:0006508">
    <property type="term" value="P:proteolysis"/>
    <property type="evidence" value="ECO:0007669"/>
    <property type="project" value="UniProtKB-KW"/>
</dbReference>
<evidence type="ECO:0000259" key="7">
    <source>
        <dbReference type="Pfam" id="PF00326"/>
    </source>
</evidence>
<keyword evidence="3" id="KW-0378">Hydrolase</keyword>
<name>A0A098LGC8_9BACT</name>
<dbReference type="PANTHER" id="PTHR11757:SF19">
    <property type="entry name" value="PROLYL ENDOPEPTIDASE-LIKE"/>
    <property type="match status" value="1"/>
</dbReference>
<evidence type="ECO:0000313" key="10">
    <source>
        <dbReference type="Proteomes" id="UP000030185"/>
    </source>
</evidence>
<dbReference type="InterPro" id="IPR002470">
    <property type="entry name" value="Peptidase_S9A"/>
</dbReference>
<dbReference type="SUPFAM" id="SSF53474">
    <property type="entry name" value="alpha/beta-Hydrolases"/>
    <property type="match status" value="1"/>
</dbReference>